<keyword evidence="2" id="KW-1185">Reference proteome</keyword>
<sequence>MPDLAKNIVLNLTNFSLCCSYIAIATNPVAAGEPIIDSKCRYHQRTPETFRKIPPQNRATIYFTSGFQANKQKYFLQVLKLPNATGVFCLFSSNYQKNRKITKVQLIQDKQIEKVEKLSDQAATYIITVKGDKNENIFRAFYKLNLSNPHQPKLTPLIKIYKS</sequence>
<organism evidence="1 2">
    <name type="scientific">Anabaena subtropica FACHB-260</name>
    <dbReference type="NCBI Taxonomy" id="2692884"/>
    <lineage>
        <taxon>Bacteria</taxon>
        <taxon>Bacillati</taxon>
        <taxon>Cyanobacteriota</taxon>
        <taxon>Cyanophyceae</taxon>
        <taxon>Nostocales</taxon>
        <taxon>Nostocaceae</taxon>
        <taxon>Anabaena</taxon>
    </lineage>
</organism>
<dbReference type="RefSeq" id="WP_190406240.1">
    <property type="nucleotide sequence ID" value="NZ_JACJRF010000007.1"/>
</dbReference>
<protein>
    <submittedName>
        <fullName evidence="1">Uncharacterized protein</fullName>
    </submittedName>
</protein>
<dbReference type="EMBL" id="JACJRF010000007">
    <property type="protein sequence ID" value="MBD2343775.1"/>
    <property type="molecule type" value="Genomic_DNA"/>
</dbReference>
<reference evidence="1 2" key="1">
    <citation type="journal article" date="2020" name="ISME J.">
        <title>Comparative genomics reveals insights into cyanobacterial evolution and habitat adaptation.</title>
        <authorList>
            <person name="Chen M.Y."/>
            <person name="Teng W.K."/>
            <person name="Zhao L."/>
            <person name="Hu C.X."/>
            <person name="Zhou Y.K."/>
            <person name="Han B.P."/>
            <person name="Song L.R."/>
            <person name="Shu W.S."/>
        </authorList>
    </citation>
    <scope>NUCLEOTIDE SEQUENCE [LARGE SCALE GENOMIC DNA]</scope>
    <source>
        <strain evidence="1 2">FACHB-260</strain>
    </source>
</reference>
<gene>
    <name evidence="1" type="ORF">H6G18_06390</name>
</gene>
<evidence type="ECO:0000313" key="1">
    <source>
        <dbReference type="EMBL" id="MBD2343775.1"/>
    </source>
</evidence>
<proteinExistence type="predicted"/>
<accession>A0ABR8CMU5</accession>
<dbReference type="Proteomes" id="UP000607281">
    <property type="component" value="Unassembled WGS sequence"/>
</dbReference>
<evidence type="ECO:0000313" key="2">
    <source>
        <dbReference type="Proteomes" id="UP000607281"/>
    </source>
</evidence>
<name>A0ABR8CMU5_9NOST</name>
<comment type="caution">
    <text evidence="1">The sequence shown here is derived from an EMBL/GenBank/DDBJ whole genome shotgun (WGS) entry which is preliminary data.</text>
</comment>